<evidence type="ECO:0000313" key="5">
    <source>
        <dbReference type="Proteomes" id="UP000623467"/>
    </source>
</evidence>
<comment type="similarity">
    <text evidence="1">Belongs to the peptidase C14B family.</text>
</comment>
<evidence type="ECO:0000256" key="1">
    <source>
        <dbReference type="ARBA" id="ARBA00009005"/>
    </source>
</evidence>
<dbReference type="InterPro" id="IPR050452">
    <property type="entry name" value="Metacaspase"/>
</dbReference>
<organism evidence="4 5">
    <name type="scientific">Mycena sanguinolenta</name>
    <dbReference type="NCBI Taxonomy" id="230812"/>
    <lineage>
        <taxon>Eukaryota</taxon>
        <taxon>Fungi</taxon>
        <taxon>Dikarya</taxon>
        <taxon>Basidiomycota</taxon>
        <taxon>Agaricomycotina</taxon>
        <taxon>Agaricomycetes</taxon>
        <taxon>Agaricomycetidae</taxon>
        <taxon>Agaricales</taxon>
        <taxon>Marasmiineae</taxon>
        <taxon>Mycenaceae</taxon>
        <taxon>Mycena</taxon>
    </lineage>
</organism>
<evidence type="ECO:0000313" key="4">
    <source>
        <dbReference type="EMBL" id="KAF7361531.1"/>
    </source>
</evidence>
<proteinExistence type="inferred from homology"/>
<dbReference type="PANTHER" id="PTHR48104:SF30">
    <property type="entry name" value="METACASPASE-1"/>
    <property type="match status" value="1"/>
</dbReference>
<feature type="region of interest" description="Disordered" evidence="2">
    <location>
        <begin position="197"/>
        <end position="223"/>
    </location>
</feature>
<protein>
    <submittedName>
        <fullName evidence="4">Mitochondrial chaperone BCS1</fullName>
    </submittedName>
</protein>
<name>A0A8H6YMR0_9AGAR</name>
<dbReference type="PANTHER" id="PTHR48104">
    <property type="entry name" value="METACASPASE-4"/>
    <property type="match status" value="1"/>
</dbReference>
<accession>A0A8H6YMR0</accession>
<dbReference type="GO" id="GO:0006508">
    <property type="term" value="P:proteolysis"/>
    <property type="evidence" value="ECO:0007669"/>
    <property type="project" value="InterPro"/>
</dbReference>
<keyword evidence="5" id="KW-1185">Reference proteome</keyword>
<dbReference type="InterPro" id="IPR011600">
    <property type="entry name" value="Pept_C14_caspase"/>
</dbReference>
<evidence type="ECO:0000259" key="3">
    <source>
        <dbReference type="Pfam" id="PF00656"/>
    </source>
</evidence>
<dbReference type="AlphaFoldDB" id="A0A8H6YMR0"/>
<gene>
    <name evidence="4" type="ORF">MSAN_01186700</name>
</gene>
<dbReference type="EMBL" id="JACAZH010000008">
    <property type="protein sequence ID" value="KAF7361531.1"/>
    <property type="molecule type" value="Genomic_DNA"/>
</dbReference>
<reference evidence="4" key="1">
    <citation type="submission" date="2020-05" db="EMBL/GenBank/DDBJ databases">
        <title>Mycena genomes resolve the evolution of fungal bioluminescence.</title>
        <authorList>
            <person name="Tsai I.J."/>
        </authorList>
    </citation>
    <scope>NUCLEOTIDE SEQUENCE</scope>
    <source>
        <strain evidence="4">160909Yilan</strain>
    </source>
</reference>
<feature type="domain" description="Peptidase C14 caspase" evidence="3">
    <location>
        <begin position="9"/>
        <end position="176"/>
    </location>
</feature>
<dbReference type="Proteomes" id="UP000623467">
    <property type="component" value="Unassembled WGS sequence"/>
</dbReference>
<dbReference type="Gene3D" id="3.40.50.12660">
    <property type="match status" value="1"/>
</dbReference>
<dbReference type="GO" id="GO:0005737">
    <property type="term" value="C:cytoplasm"/>
    <property type="evidence" value="ECO:0007669"/>
    <property type="project" value="TreeGrafter"/>
</dbReference>
<sequence length="223" mass="24874">MAISTRPTKKKALLIGINYNNSKTQEKLSTPHEDVAKLREFLIKQYGYSKENITVLLDKPGELQPTQKNIRQQASKLVAGAIPGDHFFFYYAGHSVQVRENCRPEDRTELDGMDEVMVPSDGHTDANNDEMTRQSCLVDNELKRLLINPLPAETSFTAVLDTCHSASLLDLDHDQCNAKWSCLNTVQLKKLVSLHKGPASPQLRQTNKGMRSTPLAKSGSGLR</sequence>
<dbReference type="GO" id="GO:0004197">
    <property type="term" value="F:cysteine-type endopeptidase activity"/>
    <property type="evidence" value="ECO:0007669"/>
    <property type="project" value="InterPro"/>
</dbReference>
<comment type="caution">
    <text evidence="4">The sequence shown here is derived from an EMBL/GenBank/DDBJ whole genome shotgun (WGS) entry which is preliminary data.</text>
</comment>
<dbReference type="OrthoDB" id="3223806at2759"/>
<evidence type="ECO:0000256" key="2">
    <source>
        <dbReference type="SAM" id="MobiDB-lite"/>
    </source>
</evidence>
<dbReference type="Pfam" id="PF00656">
    <property type="entry name" value="Peptidase_C14"/>
    <property type="match status" value="1"/>
</dbReference>